<dbReference type="EMBL" id="LAZR01015899">
    <property type="protein sequence ID" value="KKM06866.1"/>
    <property type="molecule type" value="Genomic_DNA"/>
</dbReference>
<comment type="caution">
    <text evidence="2">The sequence shown here is derived from an EMBL/GenBank/DDBJ whole genome shotgun (WGS) entry which is preliminary data.</text>
</comment>
<name>A0A0F9JMD5_9ZZZZ</name>
<dbReference type="Pfam" id="PF02861">
    <property type="entry name" value="Clp_N"/>
    <property type="match status" value="1"/>
</dbReference>
<dbReference type="AlphaFoldDB" id="A0A0F9JMD5"/>
<feature type="domain" description="Clp R" evidence="1">
    <location>
        <begin position="3"/>
        <end position="81"/>
    </location>
</feature>
<organism evidence="2">
    <name type="scientific">marine sediment metagenome</name>
    <dbReference type="NCBI Taxonomy" id="412755"/>
    <lineage>
        <taxon>unclassified sequences</taxon>
        <taxon>metagenomes</taxon>
        <taxon>ecological metagenomes</taxon>
    </lineage>
</organism>
<gene>
    <name evidence="2" type="ORF">LCGC14_1739660</name>
</gene>
<evidence type="ECO:0000259" key="1">
    <source>
        <dbReference type="PROSITE" id="PS51903"/>
    </source>
</evidence>
<dbReference type="InterPro" id="IPR004176">
    <property type="entry name" value="Clp_R_N"/>
</dbReference>
<accession>A0A0F9JMD5</accession>
<proteinExistence type="predicted"/>
<dbReference type="PROSITE" id="PS51903">
    <property type="entry name" value="CLP_R"/>
    <property type="match status" value="1"/>
</dbReference>
<dbReference type="Gene3D" id="1.10.1780.10">
    <property type="entry name" value="Clp, N-terminal domain"/>
    <property type="match status" value="1"/>
</dbReference>
<feature type="non-terminal residue" evidence="2">
    <location>
        <position position="81"/>
    </location>
</feature>
<dbReference type="SUPFAM" id="SSF81923">
    <property type="entry name" value="Double Clp-N motif"/>
    <property type="match status" value="1"/>
</dbReference>
<evidence type="ECO:0000313" key="2">
    <source>
        <dbReference type="EMBL" id="KKM06866.1"/>
    </source>
</evidence>
<sequence length="81" mass="9114">MRFDKFTIKAQEAVQDAESIAGKYNHPSLDTEHLLQALLEQEEGVIPPLLDRLGVSTTQLRGELERALTARPGYMARMLSF</sequence>
<protein>
    <recommendedName>
        <fullName evidence="1">Clp R domain-containing protein</fullName>
    </recommendedName>
</protein>
<reference evidence="2" key="1">
    <citation type="journal article" date="2015" name="Nature">
        <title>Complex archaea that bridge the gap between prokaryotes and eukaryotes.</title>
        <authorList>
            <person name="Spang A."/>
            <person name="Saw J.H."/>
            <person name="Jorgensen S.L."/>
            <person name="Zaremba-Niedzwiedzka K."/>
            <person name="Martijn J."/>
            <person name="Lind A.E."/>
            <person name="van Eijk R."/>
            <person name="Schleper C."/>
            <person name="Guy L."/>
            <person name="Ettema T.J."/>
        </authorList>
    </citation>
    <scope>NUCLEOTIDE SEQUENCE</scope>
</reference>
<dbReference type="InterPro" id="IPR036628">
    <property type="entry name" value="Clp_N_dom_sf"/>
</dbReference>